<name>A0AAD9MLL6_PROWI</name>
<dbReference type="EMBL" id="JASFZW010000004">
    <property type="protein sequence ID" value="KAK2078348.1"/>
    <property type="molecule type" value="Genomic_DNA"/>
</dbReference>
<feature type="binding site" evidence="9">
    <location>
        <position position="471"/>
    </location>
    <ligand>
        <name>Zn(2+)</name>
        <dbReference type="ChEBI" id="CHEBI:29105"/>
    </ligand>
</feature>
<evidence type="ECO:0000313" key="13">
    <source>
        <dbReference type="EMBL" id="KAK2078348.1"/>
    </source>
</evidence>
<evidence type="ECO:0000256" key="6">
    <source>
        <dbReference type="ARBA" id="ARBA00022833"/>
    </source>
</evidence>
<dbReference type="InterPro" id="IPR039907">
    <property type="entry name" value="NOB1"/>
</dbReference>
<feature type="region of interest" description="Disordered" evidence="10">
    <location>
        <begin position="225"/>
        <end position="412"/>
    </location>
</feature>
<evidence type="ECO:0000259" key="11">
    <source>
        <dbReference type="Pfam" id="PF08772"/>
    </source>
</evidence>
<dbReference type="GO" id="GO:0030490">
    <property type="term" value="P:maturation of SSU-rRNA"/>
    <property type="evidence" value="ECO:0007669"/>
    <property type="project" value="TreeGrafter"/>
</dbReference>
<evidence type="ECO:0000256" key="7">
    <source>
        <dbReference type="ARBA" id="ARBA00023242"/>
    </source>
</evidence>
<organism evidence="13 14">
    <name type="scientific">Prototheca wickerhamii</name>
    <dbReference type="NCBI Taxonomy" id="3111"/>
    <lineage>
        <taxon>Eukaryota</taxon>
        <taxon>Viridiplantae</taxon>
        <taxon>Chlorophyta</taxon>
        <taxon>core chlorophytes</taxon>
        <taxon>Trebouxiophyceae</taxon>
        <taxon>Chlorellales</taxon>
        <taxon>Chlorellaceae</taxon>
        <taxon>Prototheca</taxon>
    </lineage>
</organism>
<feature type="compositionally biased region" description="Low complexity" evidence="10">
    <location>
        <begin position="239"/>
        <end position="269"/>
    </location>
</feature>
<dbReference type="InterPro" id="IPR033411">
    <property type="entry name" value="Ribonuclease_PIN"/>
</dbReference>
<feature type="binding site" evidence="9">
    <location>
        <position position="456"/>
    </location>
    <ligand>
        <name>Zn(2+)</name>
        <dbReference type="ChEBI" id="CHEBI:29105"/>
    </ligand>
</feature>
<evidence type="ECO:0000259" key="12">
    <source>
        <dbReference type="Pfam" id="PF17146"/>
    </source>
</evidence>
<keyword evidence="5" id="KW-0378">Hydrolase</keyword>
<feature type="domain" description="Ribonuclease PIN" evidence="12">
    <location>
        <begin position="29"/>
        <end position="117"/>
    </location>
</feature>
<feature type="compositionally biased region" description="Low complexity" evidence="10">
    <location>
        <begin position="349"/>
        <end position="361"/>
    </location>
</feature>
<dbReference type="InterPro" id="IPR017117">
    <property type="entry name" value="Nob1_euk"/>
</dbReference>
<dbReference type="GO" id="GO:0004521">
    <property type="term" value="F:RNA endonuclease activity"/>
    <property type="evidence" value="ECO:0007669"/>
    <property type="project" value="UniProtKB-UniRule"/>
</dbReference>
<dbReference type="InterPro" id="IPR036283">
    <property type="entry name" value="NOB1_Zf-like_sf"/>
</dbReference>
<feature type="binding site" evidence="9">
    <location>
        <position position="468"/>
    </location>
    <ligand>
        <name>Zn(2+)</name>
        <dbReference type="ChEBI" id="CHEBI:29105"/>
    </ligand>
</feature>
<keyword evidence="3" id="KW-0540">Nuclease</keyword>
<reference evidence="13" key="1">
    <citation type="submission" date="2021-01" db="EMBL/GenBank/DDBJ databases">
        <authorList>
            <person name="Eckstrom K.M.E."/>
        </authorList>
    </citation>
    <scope>NUCLEOTIDE SEQUENCE</scope>
    <source>
        <strain evidence="13">UVCC 0001</strain>
    </source>
</reference>
<sequence>MSWAAIATKPAQKPQVTPLRADSTVDVAVLDANAIISGEGLLLLSKLANRAITTPEVFAEVRDKKSRATLEALPYRIEQLEPAPEDIKAVMRFAQATGDAHSLSRADIRLIALTRTLEVARHGSAHLKSQPPPLVSSSRRPRAPPVHGKLPGWGDTSETWSELERINAEEEAAEKALLAAAKAAGKVAARQEADVSGSRISSQMQALVLDDAAVETAGAEDLRGAQAGVAPGPSGAEEPVSVPAPRQAAAAASSAEGAQPEAEPSSAPDADADEEGWKQSSNSKKSKQKKAKEAEAAAALAAAERKREARRRRAASRRARKAEEAAASGGQAVAEAEAAAGTESEEEATPASAPAAEPTSADVEDAEGTEQAPGDQAALDQQQESEEEEEVEDVERHLDEEMPGAEGPSAQTSSVCILTGDFAMQNVIVQMGLRLVTKDNQRITRLSQWVLRCTACYAVSKEIGRIFCPKCGNASMSRVRLTVGPDGAEQYGVRTKHNLRGTRFSLPKPKGGRSEDVILTEDVFMKRAAAARRNQGRKKDEVDPFSAEFNQDTWHQGASLRAVSYQGAAALLAGWKNNPNERKHRATNRRRK</sequence>
<evidence type="ECO:0000256" key="3">
    <source>
        <dbReference type="ARBA" id="ARBA00022722"/>
    </source>
</evidence>
<evidence type="ECO:0000256" key="9">
    <source>
        <dbReference type="PIRSR" id="PIRSR037125-1"/>
    </source>
</evidence>
<dbReference type="SUPFAM" id="SSF144206">
    <property type="entry name" value="NOB1 zinc finger-like"/>
    <property type="match status" value="1"/>
</dbReference>
<dbReference type="GO" id="GO:0016787">
    <property type="term" value="F:hydrolase activity"/>
    <property type="evidence" value="ECO:0007669"/>
    <property type="project" value="UniProtKB-KW"/>
</dbReference>
<evidence type="ECO:0000256" key="4">
    <source>
        <dbReference type="ARBA" id="ARBA00022723"/>
    </source>
</evidence>
<comment type="caution">
    <text evidence="13">The sequence shown here is derived from an EMBL/GenBank/DDBJ whole genome shotgun (WGS) entry which is preliminary data.</text>
</comment>
<dbReference type="PANTHER" id="PTHR12814">
    <property type="entry name" value="RNA-BINDING PROTEIN NOB1"/>
    <property type="match status" value="1"/>
</dbReference>
<gene>
    <name evidence="13" type="ORF">QBZ16_003188</name>
</gene>
<evidence type="ECO:0008006" key="15">
    <source>
        <dbReference type="Google" id="ProtNLM"/>
    </source>
</evidence>
<feature type="binding site" evidence="9">
    <location>
        <position position="453"/>
    </location>
    <ligand>
        <name>Zn(2+)</name>
        <dbReference type="ChEBI" id="CHEBI:29105"/>
    </ligand>
</feature>
<keyword evidence="6 8" id="KW-0862">Zinc</keyword>
<proteinExistence type="inferred from homology"/>
<keyword evidence="4 8" id="KW-0479">Metal-binding</keyword>
<evidence type="ECO:0000256" key="1">
    <source>
        <dbReference type="ARBA" id="ARBA00004123"/>
    </source>
</evidence>
<dbReference type="PANTHER" id="PTHR12814:SF2">
    <property type="entry name" value="RNA-BINDING PROTEIN NOB1"/>
    <property type="match status" value="1"/>
</dbReference>
<feature type="region of interest" description="Disordered" evidence="10">
    <location>
        <begin position="123"/>
        <end position="157"/>
    </location>
</feature>
<dbReference type="PIRSF" id="PIRSF037125">
    <property type="entry name" value="D-site_20S_pre-rRNA_nuclease"/>
    <property type="match status" value="1"/>
</dbReference>
<dbReference type="Pfam" id="PF08772">
    <property type="entry name" value="Zn_ribbon_NOB1"/>
    <property type="match status" value="1"/>
</dbReference>
<dbReference type="AlphaFoldDB" id="A0AAD9MLL6"/>
<comment type="similarity">
    <text evidence="2 8">Belongs to the NOB1 family.</text>
</comment>
<protein>
    <recommendedName>
        <fullName evidence="15">20S-pre-rRNA D-site endonuclease NOB1</fullName>
    </recommendedName>
</protein>
<evidence type="ECO:0000313" key="14">
    <source>
        <dbReference type="Proteomes" id="UP001255856"/>
    </source>
</evidence>
<dbReference type="GO" id="GO:0031981">
    <property type="term" value="C:nuclear lumen"/>
    <property type="evidence" value="ECO:0007669"/>
    <property type="project" value="UniProtKB-ARBA"/>
</dbReference>
<keyword evidence="14" id="KW-1185">Reference proteome</keyword>
<feature type="compositionally biased region" description="Basic residues" evidence="10">
    <location>
        <begin position="308"/>
        <end position="320"/>
    </location>
</feature>
<dbReference type="GO" id="GO:0030688">
    <property type="term" value="C:preribosome, small subunit precursor"/>
    <property type="evidence" value="ECO:0007669"/>
    <property type="project" value="TreeGrafter"/>
</dbReference>
<keyword evidence="7 8" id="KW-0539">Nucleus</keyword>
<accession>A0AAD9MLL6</accession>
<dbReference type="Gene3D" id="3.40.50.1010">
    <property type="entry name" value="5'-nuclease"/>
    <property type="match status" value="1"/>
</dbReference>
<dbReference type="CDD" id="cd09876">
    <property type="entry name" value="PIN_Nob1-like"/>
    <property type="match status" value="1"/>
</dbReference>
<dbReference type="Proteomes" id="UP001255856">
    <property type="component" value="Unassembled WGS sequence"/>
</dbReference>
<dbReference type="GO" id="GO:0005737">
    <property type="term" value="C:cytoplasm"/>
    <property type="evidence" value="ECO:0007669"/>
    <property type="project" value="UniProtKB-ARBA"/>
</dbReference>
<dbReference type="FunFam" id="3.40.50.1010:FF:000020">
    <property type="entry name" value="20S-pre-rRNA D-site endonuclease NOB1"/>
    <property type="match status" value="1"/>
</dbReference>
<comment type="subcellular location">
    <subcellularLocation>
        <location evidence="1">Nucleus</location>
    </subcellularLocation>
</comment>
<dbReference type="InterPro" id="IPR014881">
    <property type="entry name" value="NOB1_Zn-bd"/>
</dbReference>
<feature type="domain" description="Nin one binding (NOB1) Zn-ribbon-like" evidence="11">
    <location>
        <begin position="443"/>
        <end position="512"/>
    </location>
</feature>
<dbReference type="Gene3D" id="6.20.210.10">
    <property type="entry name" value="Nin one binding (NOB1), Zn-ribbon-like"/>
    <property type="match status" value="1"/>
</dbReference>
<dbReference type="Pfam" id="PF17146">
    <property type="entry name" value="PIN_6"/>
    <property type="match status" value="1"/>
</dbReference>
<evidence type="ECO:0000256" key="5">
    <source>
        <dbReference type="ARBA" id="ARBA00022801"/>
    </source>
</evidence>
<feature type="compositionally biased region" description="Acidic residues" evidence="10">
    <location>
        <begin position="383"/>
        <end position="393"/>
    </location>
</feature>
<feature type="compositionally biased region" description="Low complexity" evidence="10">
    <location>
        <begin position="325"/>
        <end position="342"/>
    </location>
</feature>
<evidence type="ECO:0000256" key="10">
    <source>
        <dbReference type="SAM" id="MobiDB-lite"/>
    </source>
</evidence>
<dbReference type="GO" id="GO:0046872">
    <property type="term" value="F:metal ion binding"/>
    <property type="evidence" value="ECO:0007669"/>
    <property type="project" value="UniProtKB-UniRule"/>
</dbReference>
<evidence type="ECO:0000256" key="2">
    <source>
        <dbReference type="ARBA" id="ARBA00005858"/>
    </source>
</evidence>
<evidence type="ECO:0000256" key="8">
    <source>
        <dbReference type="PIRNR" id="PIRNR037125"/>
    </source>
</evidence>